<proteinExistence type="predicted"/>
<evidence type="ECO:0000313" key="2">
    <source>
        <dbReference type="Proteomes" id="UP001054945"/>
    </source>
</evidence>
<gene>
    <name evidence="1" type="ORF">CEXT_207491</name>
</gene>
<accession>A0AAV4UAJ8</accession>
<dbReference type="AlphaFoldDB" id="A0AAV4UAJ8"/>
<sequence length="88" mass="10342">MVGIKTLGLKLNKRYQNKNLLFNAEDGDDTSVSLSLVSRKKSEMWNLLSKLQWHNFTYISPLPTFYHLNSRHNELMLCCVMWCDVMCK</sequence>
<evidence type="ECO:0000313" key="1">
    <source>
        <dbReference type="EMBL" id="GIY54740.1"/>
    </source>
</evidence>
<keyword evidence="2" id="KW-1185">Reference proteome</keyword>
<dbReference type="Proteomes" id="UP001054945">
    <property type="component" value="Unassembled WGS sequence"/>
</dbReference>
<organism evidence="1 2">
    <name type="scientific">Caerostris extrusa</name>
    <name type="common">Bark spider</name>
    <name type="synonym">Caerostris bankana</name>
    <dbReference type="NCBI Taxonomy" id="172846"/>
    <lineage>
        <taxon>Eukaryota</taxon>
        <taxon>Metazoa</taxon>
        <taxon>Ecdysozoa</taxon>
        <taxon>Arthropoda</taxon>
        <taxon>Chelicerata</taxon>
        <taxon>Arachnida</taxon>
        <taxon>Araneae</taxon>
        <taxon>Araneomorphae</taxon>
        <taxon>Entelegynae</taxon>
        <taxon>Araneoidea</taxon>
        <taxon>Araneidae</taxon>
        <taxon>Caerostris</taxon>
    </lineage>
</organism>
<name>A0AAV4UAJ8_CAEEX</name>
<comment type="caution">
    <text evidence="1">The sequence shown here is derived from an EMBL/GenBank/DDBJ whole genome shotgun (WGS) entry which is preliminary data.</text>
</comment>
<reference evidence="1 2" key="1">
    <citation type="submission" date="2021-06" db="EMBL/GenBank/DDBJ databases">
        <title>Caerostris extrusa draft genome.</title>
        <authorList>
            <person name="Kono N."/>
            <person name="Arakawa K."/>
        </authorList>
    </citation>
    <scope>NUCLEOTIDE SEQUENCE [LARGE SCALE GENOMIC DNA]</scope>
</reference>
<protein>
    <submittedName>
        <fullName evidence="1">Uncharacterized protein</fullName>
    </submittedName>
</protein>
<dbReference type="EMBL" id="BPLR01012549">
    <property type="protein sequence ID" value="GIY54740.1"/>
    <property type="molecule type" value="Genomic_DNA"/>
</dbReference>